<name>A0A7D9M0T9_PARCT</name>
<evidence type="ECO:0000313" key="1">
    <source>
        <dbReference type="EMBL" id="CAB4039860.1"/>
    </source>
</evidence>
<dbReference type="OrthoDB" id="10043005at2759"/>
<gene>
    <name evidence="1" type="ORF">PACLA_8A042691</name>
</gene>
<comment type="caution">
    <text evidence="1">The sequence shown here is derived from an EMBL/GenBank/DDBJ whole genome shotgun (WGS) entry which is preliminary data.</text>
</comment>
<protein>
    <submittedName>
        <fullName evidence="1">Uncharacterized protein</fullName>
    </submittedName>
</protein>
<organism evidence="1 2">
    <name type="scientific">Paramuricea clavata</name>
    <name type="common">Red gorgonian</name>
    <name type="synonym">Violescent sea-whip</name>
    <dbReference type="NCBI Taxonomy" id="317549"/>
    <lineage>
        <taxon>Eukaryota</taxon>
        <taxon>Metazoa</taxon>
        <taxon>Cnidaria</taxon>
        <taxon>Anthozoa</taxon>
        <taxon>Octocorallia</taxon>
        <taxon>Malacalcyonacea</taxon>
        <taxon>Plexauridae</taxon>
        <taxon>Paramuricea</taxon>
    </lineage>
</organism>
<accession>A0A7D9M0T9</accession>
<dbReference type="AlphaFoldDB" id="A0A7D9M0T9"/>
<reference evidence="1" key="1">
    <citation type="submission" date="2020-04" db="EMBL/GenBank/DDBJ databases">
        <authorList>
            <person name="Alioto T."/>
            <person name="Alioto T."/>
            <person name="Gomez Garrido J."/>
        </authorList>
    </citation>
    <scope>NUCLEOTIDE SEQUENCE</scope>
    <source>
        <strain evidence="1">A484AB</strain>
    </source>
</reference>
<proteinExistence type="predicted"/>
<feature type="non-terminal residue" evidence="1">
    <location>
        <position position="113"/>
    </location>
</feature>
<dbReference type="PANTHER" id="PTHR36191">
    <property type="entry name" value="ENDO/EXONUCLEASE/PHOSPHATASE DOMAIN-CONTAINING PROTEIN-RELATED"/>
    <property type="match status" value="1"/>
</dbReference>
<dbReference type="EMBL" id="CACRXK020025974">
    <property type="protein sequence ID" value="CAB4039860.1"/>
    <property type="molecule type" value="Genomic_DNA"/>
</dbReference>
<dbReference type="PANTHER" id="PTHR36191:SF4">
    <property type="entry name" value="VWFD DOMAIN-CONTAINING PROTEIN"/>
    <property type="match status" value="1"/>
</dbReference>
<dbReference type="Proteomes" id="UP001152795">
    <property type="component" value="Unassembled WGS sequence"/>
</dbReference>
<keyword evidence="2" id="KW-1185">Reference proteome</keyword>
<evidence type="ECO:0000313" key="2">
    <source>
        <dbReference type="Proteomes" id="UP001152795"/>
    </source>
</evidence>
<sequence>MASTAVLFCFLVLHCITALDAQCSHLTYTTINNVRRSTAYTATYDLCDRGLIQDGSWYRFKSAAGDKMPESDPKIKHCGTYIPIWMNGRHPATPGVVVDRTACASVPRRRPVG</sequence>